<evidence type="ECO:0000256" key="1">
    <source>
        <dbReference type="SAM" id="MobiDB-lite"/>
    </source>
</evidence>
<dbReference type="Proteomes" id="UP000676506">
    <property type="component" value="Chromosome 2"/>
</dbReference>
<reference evidence="3 4" key="1">
    <citation type="submission" date="2021-03" db="EMBL/GenBank/DDBJ databases">
        <title>Genomic and phenotypic characterization of Chloracidobacterium isolates provides evidence for multiple species.</title>
        <authorList>
            <person name="Saini M.K."/>
            <person name="Costas A.M.G."/>
            <person name="Tank M."/>
            <person name="Bryant D.A."/>
        </authorList>
    </citation>
    <scope>NUCLEOTIDE SEQUENCE [LARGE SCALE GENOMIC DNA]</scope>
    <source>
        <strain evidence="3 4">BV2-C</strain>
    </source>
</reference>
<proteinExistence type="predicted"/>
<gene>
    <name evidence="3" type="ORF">J8C06_11375</name>
</gene>
<dbReference type="InterPro" id="IPR049804">
    <property type="entry name" value="Choice_anch_L"/>
</dbReference>
<sequence length="457" mass="47106">MKKLSRYVLGVCLATAVATLTGSAQVTVTPETGASTLAGAILGPGYTINSATVTTAEPIPSGLLSNPTFTGPTTIRLSSSIVLSNSGLEGGGGEEPPEPSSQRRTDHRRRDRGRSIVPFSLGLPGDSDIDTISGGTSFDAVILTVEFTPATTRLFNLRFVFATNEEVTEGGIEFNDAAAIFIEGPGITGRPNLALLPGGAPVTVNNLFGSPALIGAPDPDTEHSFITTPILTQPVTVQAGETYTLKIVVADVGDEIVRSSIAVAPGQVLVNGRVNVVINSATLDASAPCSGYVDDLVLNGTLVNLTGSPVTLSNVFVEVAILGLPGPAGPFDFIVADPPHRLRTADGASCTTGGLVGSRQSVDLGSQPAEGFIQPGATQPITFRIARPVNRSLRFYVNVFGAEDANPMAPSRGQATRAWTPDAAAPIVVDIDRLLPEAPRRATPAAPTPGSTAAARR</sequence>
<feature type="region of interest" description="Disordered" evidence="1">
    <location>
        <begin position="86"/>
        <end position="116"/>
    </location>
</feature>
<evidence type="ECO:0000313" key="4">
    <source>
        <dbReference type="Proteomes" id="UP000676506"/>
    </source>
</evidence>
<feature type="signal peptide" evidence="2">
    <location>
        <begin position="1"/>
        <end position="24"/>
    </location>
</feature>
<evidence type="ECO:0000256" key="2">
    <source>
        <dbReference type="SAM" id="SignalP"/>
    </source>
</evidence>
<keyword evidence="4" id="KW-1185">Reference proteome</keyword>
<dbReference type="RefSeq" id="WP_211430283.1">
    <property type="nucleotide sequence ID" value="NZ_CP072649.1"/>
</dbReference>
<evidence type="ECO:0000313" key="3">
    <source>
        <dbReference type="EMBL" id="QUW04394.1"/>
    </source>
</evidence>
<name>A0ABX8BFE0_9BACT</name>
<feature type="region of interest" description="Disordered" evidence="1">
    <location>
        <begin position="438"/>
        <end position="457"/>
    </location>
</feature>
<dbReference type="EMBL" id="CP072649">
    <property type="protein sequence ID" value="QUW04394.1"/>
    <property type="molecule type" value="Genomic_DNA"/>
</dbReference>
<feature type="compositionally biased region" description="Low complexity" evidence="1">
    <location>
        <begin position="441"/>
        <end position="457"/>
    </location>
</feature>
<protein>
    <submittedName>
        <fullName evidence="3">Choice-of-anchor L domain-containing protein</fullName>
    </submittedName>
</protein>
<accession>A0ABX8BFE0</accession>
<dbReference type="NCBIfam" id="NF038133">
    <property type="entry name" value="choice_anch_L"/>
    <property type="match status" value="1"/>
</dbReference>
<keyword evidence="2" id="KW-0732">Signal</keyword>
<feature type="chain" id="PRO_5046327181" evidence="2">
    <location>
        <begin position="25"/>
        <end position="457"/>
    </location>
</feature>
<organism evidence="3 4">
    <name type="scientific">Chloracidobacterium validum</name>
    <dbReference type="NCBI Taxonomy" id="2821543"/>
    <lineage>
        <taxon>Bacteria</taxon>
        <taxon>Pseudomonadati</taxon>
        <taxon>Acidobacteriota</taxon>
        <taxon>Terriglobia</taxon>
        <taxon>Terriglobales</taxon>
        <taxon>Acidobacteriaceae</taxon>
        <taxon>Chloracidobacterium</taxon>
    </lineage>
</organism>